<keyword evidence="3" id="KW-0560">Oxidoreductase</keyword>
<dbReference type="PIRSF" id="PIRSF000337">
    <property type="entry name" value="NTA_MOA"/>
    <property type="match status" value="1"/>
</dbReference>
<dbReference type="EMBL" id="FNUJ01000005">
    <property type="protein sequence ID" value="SEF31219.1"/>
    <property type="molecule type" value="Genomic_DNA"/>
</dbReference>
<evidence type="ECO:0000256" key="3">
    <source>
        <dbReference type="ARBA" id="ARBA00023002"/>
    </source>
</evidence>
<evidence type="ECO:0000256" key="4">
    <source>
        <dbReference type="ARBA" id="ARBA00023033"/>
    </source>
</evidence>
<comment type="similarity">
    <text evidence="5">Belongs to the NtaA/SnaA/DszA monooxygenase family.</text>
</comment>
<dbReference type="GO" id="GO:0016705">
    <property type="term" value="F:oxidoreductase activity, acting on paired donors, with incorporation or reduction of molecular oxygen"/>
    <property type="evidence" value="ECO:0007669"/>
    <property type="project" value="InterPro"/>
</dbReference>
<evidence type="ECO:0000256" key="5">
    <source>
        <dbReference type="ARBA" id="ARBA00033748"/>
    </source>
</evidence>
<protein>
    <submittedName>
        <fullName evidence="8">Flavin-dependent oxidoreductase, luciferase family (Includes alkanesulfonate monooxygenase SsuD and methylene tetrahydromethanopterin reductase)</fullName>
    </submittedName>
</protein>
<dbReference type="Proteomes" id="UP000198878">
    <property type="component" value="Unassembled WGS sequence"/>
</dbReference>
<feature type="binding site" evidence="6">
    <location>
        <position position="94"/>
    </location>
    <ligand>
        <name>FMN</name>
        <dbReference type="ChEBI" id="CHEBI:58210"/>
    </ligand>
</feature>
<dbReference type="PANTHER" id="PTHR30011:SF16">
    <property type="entry name" value="C2H2 FINGER DOMAIN TRANSCRIPTION FACTOR (EUROFUNG)-RELATED"/>
    <property type="match status" value="1"/>
</dbReference>
<accession>A0A1H5QYS3</accession>
<dbReference type="InterPro" id="IPR016215">
    <property type="entry name" value="NTA_MOA"/>
</dbReference>
<dbReference type="STRING" id="218821.SAMN05421837_105637"/>
<sequence>MVSAQLHLGVAIDGAGYHPAAWRVSAVEPAALFTSGHYLKYAKLAEAASLDFVTLDDSLALQPGGEEVVRGRLDALLTLSALAPATSRIGLVPTVTTTHTEPFHVSTSVATLDYASRGRAGVLAVPSLTDGEAAHFGRRPAPSPADGEAETGEVLDVIGRLWDSWEDGAIVRDAATGRFIDREKLHYVDFEGRFFSVKGPSITPRPPQGHPVTAVYGDSPHAVGADVVITRADHLEAVRAAAVRFPGAKVLATVSLVLAETEQGARDRQHELDALTPFEPAGLSFVGTPAQLAAELPRWAAETGVAGFHLRPAVLPDDLDLLAGEVVPALRAAGAFRDGYRGETLRDHLGLGRAVNAYAVTPGA</sequence>
<dbReference type="InterPro" id="IPR051260">
    <property type="entry name" value="Diverse_substr_monoxygenases"/>
</dbReference>
<evidence type="ECO:0000313" key="9">
    <source>
        <dbReference type="Proteomes" id="UP000198878"/>
    </source>
</evidence>
<feature type="binding site" evidence="6">
    <location>
        <position position="57"/>
    </location>
    <ligand>
        <name>FMN</name>
        <dbReference type="ChEBI" id="CHEBI:58210"/>
    </ligand>
</feature>
<name>A0A1H5QYS3_9PSEU</name>
<dbReference type="RefSeq" id="WP_086675551.1">
    <property type="nucleotide sequence ID" value="NZ_FNUJ01000005.1"/>
</dbReference>
<evidence type="ECO:0000259" key="7">
    <source>
        <dbReference type="Pfam" id="PF00296"/>
    </source>
</evidence>
<dbReference type="Pfam" id="PF00296">
    <property type="entry name" value="Bac_luciferase"/>
    <property type="match status" value="1"/>
</dbReference>
<organism evidence="8 9">
    <name type="scientific">Amycolatopsis pretoriensis</name>
    <dbReference type="NCBI Taxonomy" id="218821"/>
    <lineage>
        <taxon>Bacteria</taxon>
        <taxon>Bacillati</taxon>
        <taxon>Actinomycetota</taxon>
        <taxon>Actinomycetes</taxon>
        <taxon>Pseudonocardiales</taxon>
        <taxon>Pseudonocardiaceae</taxon>
        <taxon>Amycolatopsis</taxon>
    </lineage>
</organism>
<keyword evidence="2 6" id="KW-0288">FMN</keyword>
<dbReference type="AlphaFoldDB" id="A0A1H5QYS3"/>
<feature type="domain" description="Luciferase-like" evidence="7">
    <location>
        <begin position="36"/>
        <end position="301"/>
    </location>
</feature>
<feature type="binding site" evidence="6">
    <location>
        <position position="219"/>
    </location>
    <ligand>
        <name>FMN</name>
        <dbReference type="ChEBI" id="CHEBI:58210"/>
    </ligand>
</feature>
<evidence type="ECO:0000313" key="8">
    <source>
        <dbReference type="EMBL" id="SEF31219.1"/>
    </source>
</evidence>
<dbReference type="InterPro" id="IPR011251">
    <property type="entry name" value="Luciferase-like_dom"/>
</dbReference>
<dbReference type="GO" id="GO:0004497">
    <property type="term" value="F:monooxygenase activity"/>
    <property type="evidence" value="ECO:0007669"/>
    <property type="project" value="UniProtKB-KW"/>
</dbReference>
<dbReference type="OrthoDB" id="9135350at2"/>
<dbReference type="Gene3D" id="3.20.20.30">
    <property type="entry name" value="Luciferase-like domain"/>
    <property type="match status" value="1"/>
</dbReference>
<evidence type="ECO:0000256" key="6">
    <source>
        <dbReference type="PIRSR" id="PIRSR000337-1"/>
    </source>
</evidence>
<gene>
    <name evidence="8" type="ORF">SAMN05421837_105637</name>
</gene>
<evidence type="ECO:0000256" key="2">
    <source>
        <dbReference type="ARBA" id="ARBA00022643"/>
    </source>
</evidence>
<keyword evidence="9" id="KW-1185">Reference proteome</keyword>
<dbReference type="InterPro" id="IPR036661">
    <property type="entry name" value="Luciferase-like_sf"/>
</dbReference>
<evidence type="ECO:0000256" key="1">
    <source>
        <dbReference type="ARBA" id="ARBA00022630"/>
    </source>
</evidence>
<keyword evidence="4 8" id="KW-0503">Monooxygenase</keyword>
<dbReference type="PANTHER" id="PTHR30011">
    <property type="entry name" value="ALKANESULFONATE MONOOXYGENASE-RELATED"/>
    <property type="match status" value="1"/>
</dbReference>
<keyword evidence="1 6" id="KW-0285">Flavoprotein</keyword>
<reference evidence="9" key="1">
    <citation type="submission" date="2016-10" db="EMBL/GenBank/DDBJ databases">
        <authorList>
            <person name="Varghese N."/>
            <person name="Submissions S."/>
        </authorList>
    </citation>
    <scope>NUCLEOTIDE SEQUENCE [LARGE SCALE GENOMIC DNA]</scope>
    <source>
        <strain evidence="9">DSM 44654</strain>
    </source>
</reference>
<proteinExistence type="inferred from homology"/>
<dbReference type="SUPFAM" id="SSF51679">
    <property type="entry name" value="Bacterial luciferase-like"/>
    <property type="match status" value="1"/>
</dbReference>